<evidence type="ECO:0000313" key="3">
    <source>
        <dbReference type="Proteomes" id="UP000237350"/>
    </source>
</evidence>
<keyword evidence="3" id="KW-1185">Reference proteome</keyword>
<protein>
    <recommendedName>
        <fullName evidence="1">STAS domain-containing protein</fullName>
    </recommendedName>
</protein>
<accession>A0A2S4JNE3</accession>
<dbReference type="InterPro" id="IPR058548">
    <property type="entry name" value="MlaB-like_STAS"/>
</dbReference>
<feature type="domain" description="STAS" evidence="1">
    <location>
        <begin position="2"/>
        <end position="110"/>
    </location>
</feature>
<evidence type="ECO:0000259" key="1">
    <source>
        <dbReference type="PROSITE" id="PS50801"/>
    </source>
</evidence>
<reference evidence="3" key="1">
    <citation type="submission" date="2015-12" db="EMBL/GenBank/DDBJ databases">
        <authorList>
            <person name="Lodha T.D."/>
            <person name="Chintalapati S."/>
            <person name="Chintalapati V.R."/>
            <person name="Sravanthi T."/>
        </authorList>
    </citation>
    <scope>NUCLEOTIDE SEQUENCE [LARGE SCALE GENOMIC DNA]</scope>
    <source>
        <strain evidence="3">JC133</strain>
    </source>
</reference>
<dbReference type="SUPFAM" id="SSF52091">
    <property type="entry name" value="SpoIIaa-like"/>
    <property type="match status" value="1"/>
</dbReference>
<gene>
    <name evidence="2" type="ORF">AU468_09220</name>
</gene>
<name>A0A2S4JNE3_9SPIO</name>
<dbReference type="Pfam" id="PF13466">
    <property type="entry name" value="STAS_2"/>
    <property type="match status" value="1"/>
</dbReference>
<dbReference type="InterPro" id="IPR002645">
    <property type="entry name" value="STAS_dom"/>
</dbReference>
<dbReference type="InterPro" id="IPR036513">
    <property type="entry name" value="STAS_dom_sf"/>
</dbReference>
<comment type="caution">
    <text evidence="2">The sequence shown here is derived from an EMBL/GenBank/DDBJ whole genome shotgun (WGS) entry which is preliminary data.</text>
</comment>
<dbReference type="Proteomes" id="UP000237350">
    <property type="component" value="Unassembled WGS sequence"/>
</dbReference>
<dbReference type="PROSITE" id="PS50801">
    <property type="entry name" value="STAS"/>
    <property type="match status" value="1"/>
</dbReference>
<organism evidence="2 3">
    <name type="scientific">Alkalispirochaeta sphaeroplastigenens</name>
    <dbReference type="NCBI Taxonomy" id="1187066"/>
    <lineage>
        <taxon>Bacteria</taxon>
        <taxon>Pseudomonadati</taxon>
        <taxon>Spirochaetota</taxon>
        <taxon>Spirochaetia</taxon>
        <taxon>Spirochaetales</taxon>
        <taxon>Spirochaetaceae</taxon>
        <taxon>Alkalispirochaeta</taxon>
    </lineage>
</organism>
<dbReference type="EMBL" id="LPWH01000070">
    <property type="protein sequence ID" value="POR01035.1"/>
    <property type="molecule type" value="Genomic_DNA"/>
</dbReference>
<dbReference type="AlphaFoldDB" id="A0A2S4JNE3"/>
<dbReference type="Gene3D" id="3.30.750.24">
    <property type="entry name" value="STAS domain"/>
    <property type="match status" value="1"/>
</dbReference>
<proteinExistence type="predicted"/>
<dbReference type="RefSeq" id="WP_181015510.1">
    <property type="nucleotide sequence ID" value="NZ_LPWH01000070.1"/>
</dbReference>
<sequence length="110" mass="11691">MARAEIQDQDGVRTVVVRGGVTLGDADELYSLFGRALEQGAGTTLRVDTREMTFADLSFVQLLLALAREAASRSISLDMVSVAGDVLEEALRELGCTQFFRPSPGGGGGR</sequence>
<evidence type="ECO:0000313" key="2">
    <source>
        <dbReference type="EMBL" id="POR01035.1"/>
    </source>
</evidence>